<dbReference type="GO" id="GO:0030897">
    <property type="term" value="C:HOPS complex"/>
    <property type="evidence" value="ECO:0007669"/>
    <property type="project" value="TreeGrafter"/>
</dbReference>
<evidence type="ECO:0000313" key="4">
    <source>
        <dbReference type="Proteomes" id="UP000078348"/>
    </source>
</evidence>
<organism evidence="3 4">
    <name type="scientific">Blastocystis sp. subtype 1 (strain ATCC 50177 / NandII)</name>
    <dbReference type="NCBI Taxonomy" id="478820"/>
    <lineage>
        <taxon>Eukaryota</taxon>
        <taxon>Sar</taxon>
        <taxon>Stramenopiles</taxon>
        <taxon>Bigyra</taxon>
        <taxon>Opalozoa</taxon>
        <taxon>Opalinata</taxon>
        <taxon>Blastocystidae</taxon>
        <taxon>Blastocystis</taxon>
    </lineage>
</organism>
<dbReference type="STRING" id="478820.A0A196SI56"/>
<dbReference type="InterPro" id="IPR016534">
    <property type="entry name" value="VPS16"/>
</dbReference>
<dbReference type="Proteomes" id="UP000078348">
    <property type="component" value="Unassembled WGS sequence"/>
</dbReference>
<dbReference type="GO" id="GO:0042144">
    <property type="term" value="P:vacuole fusion, non-autophagic"/>
    <property type="evidence" value="ECO:0007669"/>
    <property type="project" value="TreeGrafter"/>
</dbReference>
<dbReference type="InterPro" id="IPR006925">
    <property type="entry name" value="Vps16_C"/>
</dbReference>
<comment type="caution">
    <text evidence="3">The sequence shown here is derived from an EMBL/GenBank/DDBJ whole genome shotgun (WGS) entry which is preliminary data.</text>
</comment>
<dbReference type="GO" id="GO:0005768">
    <property type="term" value="C:endosome"/>
    <property type="evidence" value="ECO:0007669"/>
    <property type="project" value="TreeGrafter"/>
</dbReference>
<sequence>MKERRNDSHGSDETPIPLGSLQKARIIPLKAMDSWTVTSIGRMKWSVEDFSAYFVVTAPFGSYIALVPRDDNPNRDLFIYDGIGNSVVEDSLSSSYHVISCHWTEDQRLCIFLNDGRALVYLPTDEPRSMMELFSEEDMEAGIRLKEAFVSGLTCCFVSENNEVYFMQKLGEGVARKAPSLPEDARKAEIAILGILPEDCNMSRNTSIIISVQSGPFRGIMFIINSNSNTTHILVDPDADPFTHFSLHPYHCLSAYCNDSKITVYDNDCKYCLFKGNLRKAEDRPATPSEEAAEEATEESPRASPHEPSGEPSDEAANKPSSQSSDEPSGEPTNDPSTKPSTEPTNEPSSEHAEAKTPLLPHRLYGVYWLNDSTVGLVLSDRHTTAATRVLAVNIHGGIDTLALPFAPAACVFQQEVDGLRVLTPTDIFLLRQNHSRALAIPGHLTIALHHTYAEFFLHVHAQFLQGDEAAVRAYREIPADLFEEVIHELLKYCEWDNFNEENTALLAALKLAIMHSPYAGHIHLLCNALYFTCSVIKVLFNLRQEGMPLTHKEYVDLSFPVLIARLLLRNKHLVALRICDIYNSHSNKEHQNENECYFDHFRGIITMDWAMKKIRQSDLPSEQLATMVFTNIIKIGKVPIIPIILNIYDTRPDLAITLLLLEPDSNLAVACLLKIGEYHEALRRAVETNNPDVVFAVISYTGDHMDDRDAWFDLISEQEFAEDLFINYYRDMECYDLLNEFYLHTNRYRDTFFLLLSNAIHDVNTTESEDSEFAMDEEDKMRLKVFDLKKCSDMLLPGVNDFEVSCIRNQIVLLEFQNHFGVSILNLPAYGTIINLLARCTEESDQDALKLKNQFDITDVRFDILRLYGYSRGGNWDKVRQLYASRKSIIPIECCLQMVLAKKAYKEGDYYLSIMNLKEAPALALHYALLLNQWKLTTKLAVELNDYSSIITIMDNVDNDIPGIRMELYNYTRDRGYERYTPFVNDVKYHPVLKAKKSFASGILAAFTSSDTNGGLRGNGDASLNEDDGDIISDINKEPSSSGKSSAGIFGLFKKDRNV</sequence>
<evidence type="ECO:0000313" key="3">
    <source>
        <dbReference type="EMBL" id="OAO16718.1"/>
    </source>
</evidence>
<dbReference type="EMBL" id="LXWW01000065">
    <property type="protein sequence ID" value="OAO16718.1"/>
    <property type="molecule type" value="Genomic_DNA"/>
</dbReference>
<dbReference type="GO" id="GO:0005765">
    <property type="term" value="C:lysosomal membrane"/>
    <property type="evidence" value="ECO:0007669"/>
    <property type="project" value="TreeGrafter"/>
</dbReference>
<dbReference type="AlphaFoldDB" id="A0A196SI56"/>
<name>A0A196SI56_BLAHN</name>
<dbReference type="PANTHER" id="PTHR12811">
    <property type="entry name" value="VACUOLAR PROTEIN SORTING VPS16"/>
    <property type="match status" value="1"/>
</dbReference>
<dbReference type="GO" id="GO:0006886">
    <property type="term" value="P:intracellular protein transport"/>
    <property type="evidence" value="ECO:0007669"/>
    <property type="project" value="InterPro"/>
</dbReference>
<dbReference type="OrthoDB" id="1792at2759"/>
<dbReference type="GO" id="GO:0003779">
    <property type="term" value="F:actin binding"/>
    <property type="evidence" value="ECO:0007669"/>
    <property type="project" value="TreeGrafter"/>
</dbReference>
<dbReference type="Gene3D" id="1.10.150.780">
    <property type="entry name" value="Vps16, C-terminal region"/>
    <property type="match status" value="1"/>
</dbReference>
<evidence type="ECO:0000256" key="1">
    <source>
        <dbReference type="SAM" id="MobiDB-lite"/>
    </source>
</evidence>
<keyword evidence="4" id="KW-1185">Reference proteome</keyword>
<proteinExistence type="predicted"/>
<dbReference type="Pfam" id="PF04840">
    <property type="entry name" value="Vps16_C"/>
    <property type="match status" value="1"/>
</dbReference>
<feature type="region of interest" description="Disordered" evidence="1">
    <location>
        <begin position="281"/>
        <end position="357"/>
    </location>
</feature>
<evidence type="ECO:0000259" key="2">
    <source>
        <dbReference type="Pfam" id="PF04840"/>
    </source>
</evidence>
<dbReference type="GO" id="GO:0016197">
    <property type="term" value="P:endosomal transport"/>
    <property type="evidence" value="ECO:0007669"/>
    <property type="project" value="TreeGrafter"/>
</dbReference>
<gene>
    <name evidence="3" type="ORF">AV274_1559</name>
</gene>
<dbReference type="InterPro" id="IPR038132">
    <property type="entry name" value="Vps16_C_sf"/>
</dbReference>
<feature type="compositionally biased region" description="Basic and acidic residues" evidence="1">
    <location>
        <begin position="299"/>
        <end position="309"/>
    </location>
</feature>
<feature type="compositionally biased region" description="Polar residues" evidence="1">
    <location>
        <begin position="319"/>
        <end position="348"/>
    </location>
</feature>
<feature type="domain" description="Vps16 C-terminal" evidence="2">
    <location>
        <begin position="652"/>
        <end position="959"/>
    </location>
</feature>
<dbReference type="PANTHER" id="PTHR12811:SF0">
    <property type="entry name" value="VACUOLAR PROTEIN SORTING-ASSOCIATED PROTEIN 16 HOMOLOG"/>
    <property type="match status" value="1"/>
</dbReference>
<protein>
    <submittedName>
        <fullName evidence="3">Vacuolar protein sorting-associated protein 16</fullName>
    </submittedName>
</protein>
<reference evidence="3 4" key="1">
    <citation type="submission" date="2016-05" db="EMBL/GenBank/DDBJ databases">
        <title>Nuclear genome of Blastocystis sp. subtype 1 NandII.</title>
        <authorList>
            <person name="Gentekaki E."/>
            <person name="Curtis B."/>
            <person name="Stairs C."/>
            <person name="Eme L."/>
            <person name="Herman E."/>
            <person name="Klimes V."/>
            <person name="Arias M.C."/>
            <person name="Elias M."/>
            <person name="Hilliou F."/>
            <person name="Klute M."/>
            <person name="Malik S.-B."/>
            <person name="Pightling A."/>
            <person name="Rachubinski R."/>
            <person name="Salas D."/>
            <person name="Schlacht A."/>
            <person name="Suga H."/>
            <person name="Archibald J."/>
            <person name="Ball S.G."/>
            <person name="Clark G."/>
            <person name="Dacks J."/>
            <person name="Van Der Giezen M."/>
            <person name="Tsaousis A."/>
            <person name="Roger A."/>
        </authorList>
    </citation>
    <scope>NUCLEOTIDE SEQUENCE [LARGE SCALE GENOMIC DNA]</scope>
    <source>
        <strain evidence="4">ATCC 50177 / NandII</strain>
    </source>
</reference>
<accession>A0A196SI56</accession>